<dbReference type="InterPro" id="IPR017926">
    <property type="entry name" value="GATASE"/>
</dbReference>
<protein>
    <recommendedName>
        <fullName evidence="1">Glutamine amidotransferase domain-containing protein</fullName>
    </recommendedName>
</protein>
<accession>A0A382MET3</accession>
<dbReference type="PANTHER" id="PTHR42695:SF5">
    <property type="entry name" value="GLUTAMINE AMIDOTRANSFERASE YLR126C-RELATED"/>
    <property type="match status" value="1"/>
</dbReference>
<dbReference type="PANTHER" id="PTHR42695">
    <property type="entry name" value="GLUTAMINE AMIDOTRANSFERASE YLR126C-RELATED"/>
    <property type="match status" value="1"/>
</dbReference>
<organism evidence="2">
    <name type="scientific">marine metagenome</name>
    <dbReference type="NCBI Taxonomy" id="408172"/>
    <lineage>
        <taxon>unclassified sequences</taxon>
        <taxon>metagenomes</taxon>
        <taxon>ecological metagenomes</taxon>
    </lineage>
</organism>
<dbReference type="CDD" id="cd01741">
    <property type="entry name" value="GATase1_1"/>
    <property type="match status" value="1"/>
</dbReference>
<dbReference type="GO" id="GO:0005829">
    <property type="term" value="C:cytosol"/>
    <property type="evidence" value="ECO:0007669"/>
    <property type="project" value="TreeGrafter"/>
</dbReference>
<feature type="non-terminal residue" evidence="2">
    <location>
        <position position="146"/>
    </location>
</feature>
<dbReference type="EMBL" id="UINC01092731">
    <property type="protein sequence ID" value="SVC46565.1"/>
    <property type="molecule type" value="Genomic_DNA"/>
</dbReference>
<dbReference type="InterPro" id="IPR044992">
    <property type="entry name" value="ChyE-like"/>
</dbReference>
<dbReference type="InterPro" id="IPR029062">
    <property type="entry name" value="Class_I_gatase-like"/>
</dbReference>
<dbReference type="Gene3D" id="3.40.50.880">
    <property type="match status" value="1"/>
</dbReference>
<dbReference type="PROSITE" id="PS51273">
    <property type="entry name" value="GATASE_TYPE_1"/>
    <property type="match status" value="1"/>
</dbReference>
<reference evidence="2" key="1">
    <citation type="submission" date="2018-05" db="EMBL/GenBank/DDBJ databases">
        <authorList>
            <person name="Lanie J.A."/>
            <person name="Ng W.-L."/>
            <person name="Kazmierczak K.M."/>
            <person name="Andrzejewski T.M."/>
            <person name="Davidsen T.M."/>
            <person name="Wayne K.J."/>
            <person name="Tettelin H."/>
            <person name="Glass J.I."/>
            <person name="Rusch D."/>
            <person name="Podicherti R."/>
            <person name="Tsui H.-C.T."/>
            <person name="Winkler M.E."/>
        </authorList>
    </citation>
    <scope>NUCLEOTIDE SEQUENCE</scope>
</reference>
<proteinExistence type="predicted"/>
<evidence type="ECO:0000313" key="2">
    <source>
        <dbReference type="EMBL" id="SVC46565.1"/>
    </source>
</evidence>
<feature type="domain" description="Glutamine amidotransferase" evidence="1">
    <location>
        <begin position="18"/>
        <end position="145"/>
    </location>
</feature>
<sequence length="146" mass="16140">MGKKFIVLQNVECEGLGSLADILISHGYDYKIVQLDKGEDAPKTMENHAGLIILGGPMNVYQTDLFPFLLDADRLIKQAINTDKPLLGICLGSQLIAKALNTKVYAGEKKEIGWLPITLSNQGKTDPLFNQLPSELTVFHWHGDTF</sequence>
<dbReference type="AlphaFoldDB" id="A0A382MET3"/>
<evidence type="ECO:0000259" key="1">
    <source>
        <dbReference type="Pfam" id="PF00117"/>
    </source>
</evidence>
<dbReference type="SUPFAM" id="SSF52317">
    <property type="entry name" value="Class I glutamine amidotransferase-like"/>
    <property type="match status" value="1"/>
</dbReference>
<dbReference type="Pfam" id="PF00117">
    <property type="entry name" value="GATase"/>
    <property type="match status" value="1"/>
</dbReference>
<gene>
    <name evidence="2" type="ORF">METZ01_LOCUS299419</name>
</gene>
<name>A0A382MET3_9ZZZZ</name>